<gene>
    <name evidence="1" type="ORF">AVEN_108886_1</name>
</gene>
<organism evidence="1 2">
    <name type="scientific">Araneus ventricosus</name>
    <name type="common">Orbweaver spider</name>
    <name type="synonym">Epeira ventricosa</name>
    <dbReference type="NCBI Taxonomy" id="182803"/>
    <lineage>
        <taxon>Eukaryota</taxon>
        <taxon>Metazoa</taxon>
        <taxon>Ecdysozoa</taxon>
        <taxon>Arthropoda</taxon>
        <taxon>Chelicerata</taxon>
        <taxon>Arachnida</taxon>
        <taxon>Araneae</taxon>
        <taxon>Araneomorphae</taxon>
        <taxon>Entelegynae</taxon>
        <taxon>Araneoidea</taxon>
        <taxon>Araneidae</taxon>
        <taxon>Araneus</taxon>
    </lineage>
</organism>
<evidence type="ECO:0000313" key="1">
    <source>
        <dbReference type="EMBL" id="GBN90787.1"/>
    </source>
</evidence>
<dbReference type="Proteomes" id="UP000499080">
    <property type="component" value="Unassembled WGS sequence"/>
</dbReference>
<dbReference type="EMBL" id="BGPR01023539">
    <property type="protein sequence ID" value="GBN90787.1"/>
    <property type="molecule type" value="Genomic_DNA"/>
</dbReference>
<accession>A0A4Y2SRE1</accession>
<name>A0A4Y2SRE1_ARAVE</name>
<reference evidence="1 2" key="1">
    <citation type="journal article" date="2019" name="Sci. Rep.">
        <title>Orb-weaving spider Araneus ventricosus genome elucidates the spidroin gene catalogue.</title>
        <authorList>
            <person name="Kono N."/>
            <person name="Nakamura H."/>
            <person name="Ohtoshi R."/>
            <person name="Moran D.A.P."/>
            <person name="Shinohara A."/>
            <person name="Yoshida Y."/>
            <person name="Fujiwara M."/>
            <person name="Mori M."/>
            <person name="Tomita M."/>
            <person name="Arakawa K."/>
        </authorList>
    </citation>
    <scope>NUCLEOTIDE SEQUENCE [LARGE SCALE GENOMIC DNA]</scope>
</reference>
<keyword evidence="2" id="KW-1185">Reference proteome</keyword>
<sequence length="90" mass="10882">MAVRIDRLLDPFDNSMSCLDLSESLAFRKRRLQQYYVEQFYVEFGKDLIRLGIYLGPEFRVVRNHTVFADMQNIAKDFVTMTDFQEYWRL</sequence>
<dbReference type="AlphaFoldDB" id="A0A4Y2SRE1"/>
<proteinExistence type="predicted"/>
<comment type="caution">
    <text evidence="1">The sequence shown here is derived from an EMBL/GenBank/DDBJ whole genome shotgun (WGS) entry which is preliminary data.</text>
</comment>
<evidence type="ECO:0000313" key="2">
    <source>
        <dbReference type="Proteomes" id="UP000499080"/>
    </source>
</evidence>
<protein>
    <submittedName>
        <fullName evidence="1">Uncharacterized protein</fullName>
    </submittedName>
</protein>